<dbReference type="Gene3D" id="3.90.79.10">
    <property type="entry name" value="Nucleoside Triphosphate Pyrophosphohydrolase"/>
    <property type="match status" value="1"/>
</dbReference>
<dbReference type="SUPFAM" id="SSF55811">
    <property type="entry name" value="Nudix"/>
    <property type="match status" value="1"/>
</dbReference>
<dbReference type="Proteomes" id="UP000178430">
    <property type="component" value="Unassembled WGS sequence"/>
</dbReference>
<accession>A0A1F8CQS3</accession>
<dbReference type="InterPro" id="IPR015797">
    <property type="entry name" value="NUDIX_hydrolase-like_dom_sf"/>
</dbReference>
<evidence type="ECO:0000313" key="2">
    <source>
        <dbReference type="EMBL" id="OGM78179.1"/>
    </source>
</evidence>
<dbReference type="PROSITE" id="PS51462">
    <property type="entry name" value="NUDIX"/>
    <property type="match status" value="1"/>
</dbReference>
<organism evidence="2 3">
    <name type="scientific">Candidatus Woesebacteria bacterium RIFOXYA1_FULL_48_16</name>
    <dbReference type="NCBI Taxonomy" id="1802535"/>
    <lineage>
        <taxon>Bacteria</taxon>
        <taxon>Candidatus Woeseibacteriota</taxon>
    </lineage>
</organism>
<dbReference type="InterPro" id="IPR000086">
    <property type="entry name" value="NUDIX_hydrolase_dom"/>
</dbReference>
<dbReference type="EMBL" id="MGHV01000041">
    <property type="protein sequence ID" value="OGM78179.1"/>
    <property type="molecule type" value="Genomic_DNA"/>
</dbReference>
<name>A0A1F8CQS3_9BACT</name>
<evidence type="ECO:0000313" key="3">
    <source>
        <dbReference type="Proteomes" id="UP000178430"/>
    </source>
</evidence>
<reference evidence="2 3" key="1">
    <citation type="journal article" date="2016" name="Nat. Commun.">
        <title>Thousands of microbial genomes shed light on interconnected biogeochemical processes in an aquifer system.</title>
        <authorList>
            <person name="Anantharaman K."/>
            <person name="Brown C.T."/>
            <person name="Hug L.A."/>
            <person name="Sharon I."/>
            <person name="Castelle C.J."/>
            <person name="Probst A.J."/>
            <person name="Thomas B.C."/>
            <person name="Singh A."/>
            <person name="Wilkins M.J."/>
            <person name="Karaoz U."/>
            <person name="Brodie E.L."/>
            <person name="Williams K.H."/>
            <person name="Hubbard S.S."/>
            <person name="Banfield J.F."/>
        </authorList>
    </citation>
    <scope>NUCLEOTIDE SEQUENCE [LARGE SCALE GENOMIC DNA]</scope>
</reference>
<dbReference type="CDD" id="cd02883">
    <property type="entry name" value="NUDIX_Hydrolase"/>
    <property type="match status" value="1"/>
</dbReference>
<comment type="caution">
    <text evidence="2">The sequence shown here is derived from an EMBL/GenBank/DDBJ whole genome shotgun (WGS) entry which is preliminary data.</text>
</comment>
<protein>
    <recommendedName>
        <fullName evidence="1">Nudix hydrolase domain-containing protein</fullName>
    </recommendedName>
</protein>
<gene>
    <name evidence="2" type="ORF">A2197_02010</name>
</gene>
<dbReference type="AlphaFoldDB" id="A0A1F8CQS3"/>
<feature type="domain" description="Nudix hydrolase" evidence="1">
    <location>
        <begin position="3"/>
        <end position="144"/>
    </location>
</feature>
<evidence type="ECO:0000259" key="1">
    <source>
        <dbReference type="PROSITE" id="PS51462"/>
    </source>
</evidence>
<sequence>MKSHFVCAIIWRISPETSEFEFLVVDYRSTNPKSGQVSELQTKFPGGMNRVPDEPVGVTLQREILEETYLACLPDSIEIWKREIGEHTKYGFLIGTQDCRGELRTEVLNDKGDELSPPRWVPAATLGRELFHGHQGVYLAACRELGIFD</sequence>
<proteinExistence type="predicted"/>